<feature type="DNA-binding region" description="OmpR/PhoB-type" evidence="9">
    <location>
        <begin position="130"/>
        <end position="229"/>
    </location>
</feature>
<dbReference type="Gene3D" id="1.10.10.10">
    <property type="entry name" value="Winged helix-like DNA-binding domain superfamily/Winged helix DNA-binding domain"/>
    <property type="match status" value="1"/>
</dbReference>
<evidence type="ECO:0000256" key="6">
    <source>
        <dbReference type="ARBA" id="ARBA00023163"/>
    </source>
</evidence>
<dbReference type="Pfam" id="PF00072">
    <property type="entry name" value="Response_reg"/>
    <property type="match status" value="1"/>
</dbReference>
<dbReference type="InterPro" id="IPR036388">
    <property type="entry name" value="WH-like_DNA-bd_sf"/>
</dbReference>
<feature type="domain" description="KaiA C-terminal" evidence="11">
    <location>
        <begin position="1"/>
        <end position="24"/>
    </location>
</feature>
<name>A0A858C086_9FIRM</name>
<dbReference type="GO" id="GO:0005829">
    <property type="term" value="C:cytosol"/>
    <property type="evidence" value="ECO:0007669"/>
    <property type="project" value="TreeGrafter"/>
</dbReference>
<dbReference type="Pfam" id="PF00486">
    <property type="entry name" value="Trans_reg_C"/>
    <property type="match status" value="1"/>
</dbReference>
<keyword evidence="2 8" id="KW-0597">Phosphoprotein</keyword>
<dbReference type="FunFam" id="1.10.10.10:FF:000018">
    <property type="entry name" value="DNA-binding response regulator ResD"/>
    <property type="match status" value="1"/>
</dbReference>
<dbReference type="InterPro" id="IPR001789">
    <property type="entry name" value="Sig_transdc_resp-reg_receiver"/>
</dbReference>
<evidence type="ECO:0000256" key="7">
    <source>
        <dbReference type="ARBA" id="ARBA00024867"/>
    </source>
</evidence>
<dbReference type="Gene3D" id="6.10.250.690">
    <property type="match status" value="1"/>
</dbReference>
<feature type="domain" description="OmpR/PhoB-type" evidence="12">
    <location>
        <begin position="130"/>
        <end position="229"/>
    </location>
</feature>
<dbReference type="SMART" id="SM00862">
    <property type="entry name" value="Trans_reg_C"/>
    <property type="match status" value="1"/>
</dbReference>
<evidence type="ECO:0000256" key="5">
    <source>
        <dbReference type="ARBA" id="ARBA00023125"/>
    </source>
</evidence>
<evidence type="ECO:0000313" key="13">
    <source>
        <dbReference type="EMBL" id="QIB70464.1"/>
    </source>
</evidence>
<protein>
    <recommendedName>
        <fullName evidence="1">Stage 0 sporulation protein A homolog</fullName>
    </recommendedName>
</protein>
<accession>A0A858C086</accession>
<dbReference type="SUPFAM" id="SSF52172">
    <property type="entry name" value="CheY-like"/>
    <property type="match status" value="1"/>
</dbReference>
<evidence type="ECO:0000313" key="14">
    <source>
        <dbReference type="Proteomes" id="UP000466848"/>
    </source>
</evidence>
<sequence length="231" mass="26644">MDYHILVIDDDKELCALIRQSVAKERINADYCHSGTKGLELLEKDNYQLILLDVMMPGIDGFQTLEKIRAQSNIPILMLTSKDDSMSKVQGLRSGADDYLTKPFDMEELIARILSLIRRATRFNLADNYSQPLVYKGLTIDFDNRSVTTQHDTFELPPKEFDLLLFCAKNQGKILTKQQIYEEVWGEPYVYDDSNIMAIISRLRKKIEEESSTPLYIQTVKGIGYRFNKEV</sequence>
<dbReference type="GO" id="GO:0000156">
    <property type="term" value="F:phosphorelay response regulator activity"/>
    <property type="evidence" value="ECO:0007669"/>
    <property type="project" value="TreeGrafter"/>
</dbReference>
<dbReference type="PROSITE" id="PS51755">
    <property type="entry name" value="OMPR_PHOB"/>
    <property type="match status" value="1"/>
</dbReference>
<evidence type="ECO:0000259" key="10">
    <source>
        <dbReference type="PROSITE" id="PS50110"/>
    </source>
</evidence>
<dbReference type="KEGG" id="abut:Ami103574_14695"/>
<dbReference type="GO" id="GO:0000976">
    <property type="term" value="F:transcription cis-regulatory region binding"/>
    <property type="evidence" value="ECO:0007669"/>
    <property type="project" value="TreeGrafter"/>
</dbReference>
<evidence type="ECO:0000256" key="1">
    <source>
        <dbReference type="ARBA" id="ARBA00018672"/>
    </source>
</evidence>
<proteinExistence type="predicted"/>
<dbReference type="FunFam" id="3.40.50.2300:FF:000001">
    <property type="entry name" value="DNA-binding response regulator PhoB"/>
    <property type="match status" value="1"/>
</dbReference>
<organism evidence="13 14">
    <name type="scientific">Aminipila butyrica</name>
    <dbReference type="NCBI Taxonomy" id="433296"/>
    <lineage>
        <taxon>Bacteria</taxon>
        <taxon>Bacillati</taxon>
        <taxon>Bacillota</taxon>
        <taxon>Clostridia</taxon>
        <taxon>Peptostreptococcales</taxon>
        <taxon>Anaerovoracaceae</taxon>
        <taxon>Aminipila</taxon>
    </lineage>
</organism>
<evidence type="ECO:0000256" key="2">
    <source>
        <dbReference type="ARBA" id="ARBA00022553"/>
    </source>
</evidence>
<dbReference type="PANTHER" id="PTHR48111">
    <property type="entry name" value="REGULATOR OF RPOS"/>
    <property type="match status" value="1"/>
</dbReference>
<dbReference type="SUPFAM" id="SSF46894">
    <property type="entry name" value="C-terminal effector domain of the bipartite response regulators"/>
    <property type="match status" value="1"/>
</dbReference>
<evidence type="ECO:0000259" key="11">
    <source>
        <dbReference type="PROSITE" id="PS51431"/>
    </source>
</evidence>
<evidence type="ECO:0000259" key="12">
    <source>
        <dbReference type="PROSITE" id="PS51755"/>
    </source>
</evidence>
<dbReference type="GO" id="GO:0032993">
    <property type="term" value="C:protein-DNA complex"/>
    <property type="evidence" value="ECO:0007669"/>
    <property type="project" value="TreeGrafter"/>
</dbReference>
<dbReference type="InterPro" id="IPR020856">
    <property type="entry name" value="Circadian_clock_protein_KaiA_C"/>
</dbReference>
<keyword evidence="6" id="KW-0804">Transcription</keyword>
<keyword evidence="14" id="KW-1185">Reference proteome</keyword>
<dbReference type="RefSeq" id="WP_163067702.1">
    <property type="nucleotide sequence ID" value="NZ_CP048649.1"/>
</dbReference>
<evidence type="ECO:0000256" key="9">
    <source>
        <dbReference type="PROSITE-ProRule" id="PRU01091"/>
    </source>
</evidence>
<dbReference type="InterPro" id="IPR001867">
    <property type="entry name" value="OmpR/PhoB-type_DNA-bd"/>
</dbReference>
<keyword evidence="3" id="KW-0902">Two-component regulatory system</keyword>
<dbReference type="SMART" id="SM00448">
    <property type="entry name" value="REC"/>
    <property type="match status" value="1"/>
</dbReference>
<dbReference type="Gene3D" id="3.40.50.2300">
    <property type="match status" value="1"/>
</dbReference>
<evidence type="ECO:0000256" key="8">
    <source>
        <dbReference type="PROSITE-ProRule" id="PRU00169"/>
    </source>
</evidence>
<dbReference type="Proteomes" id="UP000466848">
    <property type="component" value="Chromosome"/>
</dbReference>
<dbReference type="InterPro" id="IPR039420">
    <property type="entry name" value="WalR-like"/>
</dbReference>
<gene>
    <name evidence="13" type="ORF">Ami103574_14695</name>
</gene>
<reference evidence="13 14" key="1">
    <citation type="submission" date="2020-02" db="EMBL/GenBank/DDBJ databases">
        <authorList>
            <person name="Kim Y.B."/>
            <person name="Roh S.W."/>
        </authorList>
    </citation>
    <scope>NUCLEOTIDE SEQUENCE [LARGE SCALE GENOMIC DNA]</scope>
    <source>
        <strain evidence="13 14">DSM 103574</strain>
    </source>
</reference>
<feature type="modified residue" description="4-aspartylphosphate" evidence="8">
    <location>
        <position position="53"/>
    </location>
</feature>
<feature type="domain" description="Response regulatory" evidence="10">
    <location>
        <begin position="4"/>
        <end position="117"/>
    </location>
</feature>
<dbReference type="InterPro" id="IPR016032">
    <property type="entry name" value="Sig_transdc_resp-reg_C-effctor"/>
</dbReference>
<dbReference type="CDD" id="cd00383">
    <property type="entry name" value="trans_reg_C"/>
    <property type="match status" value="1"/>
</dbReference>
<keyword evidence="5 9" id="KW-0238">DNA-binding</keyword>
<dbReference type="PROSITE" id="PS51431">
    <property type="entry name" value="KAIA_C"/>
    <property type="match status" value="1"/>
</dbReference>
<dbReference type="InterPro" id="IPR011006">
    <property type="entry name" value="CheY-like_superfamily"/>
</dbReference>
<comment type="function">
    <text evidence="7">May play the central regulatory role in sporulation. It may be an element of the effector pathway responsible for the activation of sporulation genes in response to nutritional stress. Spo0A may act in concert with spo0H (a sigma factor) to control the expression of some genes that are critical to the sporulation process.</text>
</comment>
<dbReference type="PROSITE" id="PS50110">
    <property type="entry name" value="RESPONSE_REGULATORY"/>
    <property type="match status" value="1"/>
</dbReference>
<dbReference type="GO" id="GO:0007623">
    <property type="term" value="P:circadian rhythm"/>
    <property type="evidence" value="ECO:0007669"/>
    <property type="project" value="InterPro"/>
</dbReference>
<dbReference type="EMBL" id="CP048649">
    <property type="protein sequence ID" value="QIB70464.1"/>
    <property type="molecule type" value="Genomic_DNA"/>
</dbReference>
<evidence type="ECO:0000256" key="3">
    <source>
        <dbReference type="ARBA" id="ARBA00023012"/>
    </source>
</evidence>
<keyword evidence="4" id="KW-0805">Transcription regulation</keyword>
<evidence type="ECO:0000256" key="4">
    <source>
        <dbReference type="ARBA" id="ARBA00023015"/>
    </source>
</evidence>
<dbReference type="PANTHER" id="PTHR48111:SF40">
    <property type="entry name" value="PHOSPHATE REGULON TRANSCRIPTIONAL REGULATORY PROTEIN PHOB"/>
    <property type="match status" value="1"/>
</dbReference>
<dbReference type="GO" id="GO:0006355">
    <property type="term" value="P:regulation of DNA-templated transcription"/>
    <property type="evidence" value="ECO:0007669"/>
    <property type="project" value="InterPro"/>
</dbReference>
<dbReference type="AlphaFoldDB" id="A0A858C086"/>